<gene>
    <name evidence="3" type="ORF">CKA81_13115</name>
</gene>
<accession>A0A410GEF0</accession>
<dbReference type="EMBL" id="CP022987">
    <property type="protein sequence ID" value="QAA94674.1"/>
    <property type="molecule type" value="Genomic_DNA"/>
</dbReference>
<protein>
    <recommendedName>
        <fullName evidence="2">SsuA/THI5-like domain-containing protein</fullName>
    </recommendedName>
</protein>
<feature type="chain" id="PRO_5019575506" description="SsuA/THI5-like domain-containing protein" evidence="1">
    <location>
        <begin position="37"/>
        <end position="352"/>
    </location>
</feature>
<dbReference type="SUPFAM" id="SSF53850">
    <property type="entry name" value="Periplasmic binding protein-like II"/>
    <property type="match status" value="1"/>
</dbReference>
<proteinExistence type="predicted"/>
<dbReference type="RefSeq" id="WP_128355671.1">
    <property type="nucleotide sequence ID" value="NZ_CP022987.1"/>
</dbReference>
<name>A0A410GEF0_9BURK</name>
<dbReference type="PANTHER" id="PTHR30024">
    <property type="entry name" value="ALIPHATIC SULFONATES-BINDING PROTEIN-RELATED"/>
    <property type="match status" value="1"/>
</dbReference>
<dbReference type="OrthoDB" id="286202at2"/>
<dbReference type="Gene3D" id="3.40.190.10">
    <property type="entry name" value="Periplasmic binding protein-like II"/>
    <property type="match status" value="2"/>
</dbReference>
<sequence length="352" mass="38237">MTKSRILPAHSRRTFLTGAASVLTLSALGMVPPLRAQGAPTTIRYATGGATGPNEMETLIFTDWMQKNVLQGYGRDYLVDMTYTRGTPEAGTLLAAGEADMGTLSFSVFANSIIKETVPGGIKVVADSSREGQPGYHAASFYVLEGSPIKTTEDLRGKRIGINAFGSAVDLMLRAKLAKDGIDPRKDVQIVEVTFANHAAALRAGRIDLGVIILPFWADEIPTGDFRLLFDSSDAFGTFATIFHVATNKFLAEHPAAVRAFLADYVRGLQWFYDPANREKAIALCAELTRASPEKLSYFMTNHDYYRDPNACVSAELIQRPIDGMVEHGFLAQNINVADHFDASYLPGACTA</sequence>
<organism evidence="3 4">
    <name type="scientific">Pollutimonas thiosulfatoxidans</name>
    <dbReference type="NCBI Taxonomy" id="2028345"/>
    <lineage>
        <taxon>Bacteria</taxon>
        <taxon>Pseudomonadati</taxon>
        <taxon>Pseudomonadota</taxon>
        <taxon>Betaproteobacteria</taxon>
        <taxon>Burkholderiales</taxon>
        <taxon>Alcaligenaceae</taxon>
        <taxon>Pollutimonas</taxon>
    </lineage>
</organism>
<evidence type="ECO:0000313" key="3">
    <source>
        <dbReference type="EMBL" id="QAA94674.1"/>
    </source>
</evidence>
<keyword evidence="4" id="KW-1185">Reference proteome</keyword>
<keyword evidence="1" id="KW-0732">Signal</keyword>
<dbReference type="KEGG" id="pus:CKA81_13115"/>
<dbReference type="PANTHER" id="PTHR30024:SF48">
    <property type="entry name" value="ABC TRANSPORTER SUBSTRATE-BINDING PROTEIN"/>
    <property type="match status" value="1"/>
</dbReference>
<evidence type="ECO:0000256" key="1">
    <source>
        <dbReference type="SAM" id="SignalP"/>
    </source>
</evidence>
<dbReference type="Proteomes" id="UP000283474">
    <property type="component" value="Chromosome"/>
</dbReference>
<dbReference type="InterPro" id="IPR015168">
    <property type="entry name" value="SsuA/THI5"/>
</dbReference>
<feature type="domain" description="SsuA/THI5-like" evidence="2">
    <location>
        <begin position="138"/>
        <end position="273"/>
    </location>
</feature>
<dbReference type="InterPro" id="IPR006311">
    <property type="entry name" value="TAT_signal"/>
</dbReference>
<evidence type="ECO:0000259" key="2">
    <source>
        <dbReference type="Pfam" id="PF09084"/>
    </source>
</evidence>
<dbReference type="Pfam" id="PF09084">
    <property type="entry name" value="NMT1"/>
    <property type="match status" value="1"/>
</dbReference>
<feature type="signal peptide" evidence="1">
    <location>
        <begin position="1"/>
        <end position="36"/>
    </location>
</feature>
<dbReference type="AlphaFoldDB" id="A0A410GEF0"/>
<reference evidence="3 4" key="1">
    <citation type="submission" date="2017-08" db="EMBL/GenBank/DDBJ databases">
        <authorList>
            <person name="Park S.-J."/>
            <person name="Kim H."/>
        </authorList>
    </citation>
    <scope>NUCLEOTIDE SEQUENCE [LARGE SCALE GENOMIC DNA]</scope>
    <source>
        <strain evidence="4">ye3</strain>
    </source>
</reference>
<evidence type="ECO:0000313" key="4">
    <source>
        <dbReference type="Proteomes" id="UP000283474"/>
    </source>
</evidence>
<dbReference type="PROSITE" id="PS51318">
    <property type="entry name" value="TAT"/>
    <property type="match status" value="1"/>
</dbReference>